<dbReference type="Proteomes" id="UP000063991">
    <property type="component" value="Chromosome"/>
</dbReference>
<dbReference type="EMBL" id="CP014323">
    <property type="protein sequence ID" value="AMJ98661.1"/>
    <property type="molecule type" value="Genomic_DNA"/>
</dbReference>
<name>A0A126Q0B4_ALTMA</name>
<protein>
    <submittedName>
        <fullName evidence="1">Uncharacterized protein</fullName>
    </submittedName>
</protein>
<reference evidence="1 2" key="1">
    <citation type="submission" date="2015-12" db="EMBL/GenBank/DDBJ databases">
        <authorList>
            <person name="Shamseldin A."/>
            <person name="Moawad H."/>
            <person name="Abd El-Rahim W.M."/>
            <person name="Sadowsky M.J."/>
        </authorList>
    </citation>
    <scope>NUCLEOTIDE SEQUENCE [LARGE SCALE GENOMIC DNA]</scope>
    <source>
        <strain evidence="1 2">D7</strain>
    </source>
</reference>
<accession>A0A126Q0B4</accession>
<organism evidence="1 2">
    <name type="scientific">Alteromonas macleodii</name>
    <name type="common">Pseudoalteromonas macleodii</name>
    <dbReference type="NCBI Taxonomy" id="28108"/>
    <lineage>
        <taxon>Bacteria</taxon>
        <taxon>Pseudomonadati</taxon>
        <taxon>Pseudomonadota</taxon>
        <taxon>Gammaproteobacteria</taxon>
        <taxon>Alteromonadales</taxon>
        <taxon>Alteromonadaceae</taxon>
        <taxon>Alteromonas/Salinimonas group</taxon>
        <taxon>Alteromonas</taxon>
    </lineage>
</organism>
<gene>
    <name evidence="1" type="ORF">AVL55_11075</name>
</gene>
<sequence length="98" mass="11433">MGKVSSVDRLFAKLEKERRLVLSLMYDVRAVLEEKGLDDIYIHSKLNRLSVAKDNLELLAMTRFLDDEGRHMLAHRIHYKLKDLHGFYAVSARFSEKA</sequence>
<proteinExistence type="predicted"/>
<dbReference type="AlphaFoldDB" id="A0A126Q0B4"/>
<evidence type="ECO:0000313" key="1">
    <source>
        <dbReference type="EMBL" id="AMJ98661.1"/>
    </source>
</evidence>
<evidence type="ECO:0000313" key="2">
    <source>
        <dbReference type="Proteomes" id="UP000063991"/>
    </source>
</evidence>
<dbReference type="RefSeq" id="WP_061095168.1">
    <property type="nucleotide sequence ID" value="NZ_CP014323.1"/>
</dbReference>